<dbReference type="InterPro" id="IPR023984">
    <property type="entry name" value="rSAM_ocin_1"/>
</dbReference>
<dbReference type="SUPFAM" id="SSF102114">
    <property type="entry name" value="Radical SAM enzymes"/>
    <property type="match status" value="1"/>
</dbReference>
<keyword evidence="3" id="KW-0479">Metal-binding</keyword>
<dbReference type="SFLD" id="SFLDF00324">
    <property type="entry name" value="bacteriocin_maturation"/>
    <property type="match status" value="1"/>
</dbReference>
<accession>A0ABZ2LY80</accession>
<dbReference type="PANTHER" id="PTHR43409">
    <property type="entry name" value="ANAEROBIC MAGNESIUM-PROTOPORPHYRIN IX MONOMETHYL ESTER CYCLASE-RELATED"/>
    <property type="match status" value="1"/>
</dbReference>
<feature type="region of interest" description="Disordered" evidence="6">
    <location>
        <begin position="605"/>
        <end position="642"/>
    </location>
</feature>
<dbReference type="EMBL" id="CP089984">
    <property type="protein sequence ID" value="WXB15893.1"/>
    <property type="molecule type" value="Genomic_DNA"/>
</dbReference>
<comment type="cofactor">
    <cofactor evidence="1">
        <name>[4Fe-4S] cluster</name>
        <dbReference type="ChEBI" id="CHEBI:49883"/>
    </cofactor>
</comment>
<protein>
    <submittedName>
        <fullName evidence="8">RiPP maturation radical SAM C-methyltransferase</fullName>
    </submittedName>
</protein>
<reference evidence="8 9" key="1">
    <citation type="submission" date="2021-12" db="EMBL/GenBank/DDBJ databases">
        <title>Discovery of the Pendulisporaceae a myxobacterial family with distinct sporulation behavior and unique specialized metabolism.</title>
        <authorList>
            <person name="Garcia R."/>
            <person name="Popoff A."/>
            <person name="Bader C.D."/>
            <person name="Loehr J."/>
            <person name="Walesch S."/>
            <person name="Walt C."/>
            <person name="Boldt J."/>
            <person name="Bunk B."/>
            <person name="Haeckl F.J.F.P.J."/>
            <person name="Gunesch A.P."/>
            <person name="Birkelbach J."/>
            <person name="Nuebel U."/>
            <person name="Pietschmann T."/>
            <person name="Bach T."/>
            <person name="Mueller R."/>
        </authorList>
    </citation>
    <scope>NUCLEOTIDE SEQUENCE [LARGE SCALE GENOMIC DNA]</scope>
    <source>
        <strain evidence="8 9">MSr11954</strain>
    </source>
</reference>
<dbReference type="InterPro" id="IPR006638">
    <property type="entry name" value="Elp3/MiaA/NifB-like_rSAM"/>
</dbReference>
<dbReference type="NCBIfam" id="TIGR03975">
    <property type="entry name" value="rSAM_ocin_1"/>
    <property type="match status" value="1"/>
</dbReference>
<dbReference type="InterPro" id="IPR023404">
    <property type="entry name" value="rSAM_horseshoe"/>
</dbReference>
<keyword evidence="2" id="KW-0949">S-adenosyl-L-methionine</keyword>
<dbReference type="SFLD" id="SFLDS00029">
    <property type="entry name" value="Radical_SAM"/>
    <property type="match status" value="1"/>
</dbReference>
<evidence type="ECO:0000256" key="3">
    <source>
        <dbReference type="ARBA" id="ARBA00022723"/>
    </source>
</evidence>
<dbReference type="InterPro" id="IPR007197">
    <property type="entry name" value="rSAM"/>
</dbReference>
<name>A0ABZ2LY80_9BACT</name>
<dbReference type="PANTHER" id="PTHR43409:SF7">
    <property type="entry name" value="BLL1977 PROTEIN"/>
    <property type="match status" value="1"/>
</dbReference>
<gene>
    <name evidence="8" type="ORF">LZC94_01185</name>
</gene>
<organism evidence="8 9">
    <name type="scientific">Pendulispora albinea</name>
    <dbReference type="NCBI Taxonomy" id="2741071"/>
    <lineage>
        <taxon>Bacteria</taxon>
        <taxon>Pseudomonadati</taxon>
        <taxon>Myxococcota</taxon>
        <taxon>Myxococcia</taxon>
        <taxon>Myxococcales</taxon>
        <taxon>Sorangiineae</taxon>
        <taxon>Pendulisporaceae</taxon>
        <taxon>Pendulispora</taxon>
    </lineage>
</organism>
<proteinExistence type="predicted"/>
<dbReference type="SMART" id="SM00729">
    <property type="entry name" value="Elp3"/>
    <property type="match status" value="1"/>
</dbReference>
<sequence>MRLALVSMPWSSMSRPSAALGALAAFVKAREPRFDVETVHAYMHVARELPTDVYSRISGDCYRLGELIYLAILTPRKREAVVSFIAGAIGLTGDAVSEIVDIVARDVQRQAEYLASAFDVVGFTTCFGQLFANIAVCTAVKALAPKTVTILGGSTVSARVGPSILGEYPCVDFIVQGEGELPLLGLLHDIESGGAAEQVPGVLSRANAANRPNGVELHEVGALDELPIPLYDDYAQLAAELGVAWAIPVEGSRGCWWDRVKETNNPKNTCYFCNLNVQWRGYREKSVERVVREVDVLTTRYANCRLFFLDNIIRHRGVEELGRGLVDLEKDLHIFYEMRANVRPHQLLLLWEAGVRQVQFGIEALSSSLLKRIGKGTTVIQNLEAMKTCRELQIVNDANLIVNFPGTTAAEIRETVENIDSYASSYQPLGITVFYLGVGSTTDRLRDEFGITNVRNGDHYRIGLPDDVWERLHLLDLSYDRAQSDPEWSAMVDACERWRELHTAVGRDESPLQYEDGGTFLRIRDRRKNHVDHVLRGGGRMLYLFCAQIRSRNQIIAAGGERDPDQIRLIDAFLGEMIEKRLMYREGEKFLSLAVAPNPQSAARRIRAAQRHEEQVANERPSPAARRELPVIMGDQPGSTRQ</sequence>
<evidence type="ECO:0000313" key="9">
    <source>
        <dbReference type="Proteomes" id="UP001370348"/>
    </source>
</evidence>
<dbReference type="PROSITE" id="PS51332">
    <property type="entry name" value="B12_BINDING"/>
    <property type="match status" value="1"/>
</dbReference>
<dbReference type="Proteomes" id="UP001370348">
    <property type="component" value="Chromosome"/>
</dbReference>
<dbReference type="RefSeq" id="WP_394825527.1">
    <property type="nucleotide sequence ID" value="NZ_CP089984.1"/>
</dbReference>
<evidence type="ECO:0000256" key="2">
    <source>
        <dbReference type="ARBA" id="ARBA00022691"/>
    </source>
</evidence>
<dbReference type="Gene3D" id="3.40.50.280">
    <property type="entry name" value="Cobalamin-binding domain"/>
    <property type="match status" value="1"/>
</dbReference>
<dbReference type="InterPro" id="IPR051198">
    <property type="entry name" value="BchE-like"/>
</dbReference>
<evidence type="ECO:0000313" key="8">
    <source>
        <dbReference type="EMBL" id="WXB15893.1"/>
    </source>
</evidence>
<evidence type="ECO:0000256" key="5">
    <source>
        <dbReference type="ARBA" id="ARBA00023014"/>
    </source>
</evidence>
<dbReference type="Pfam" id="PF04055">
    <property type="entry name" value="Radical_SAM"/>
    <property type="match status" value="1"/>
</dbReference>
<keyword evidence="9" id="KW-1185">Reference proteome</keyword>
<feature type="domain" description="B12-binding" evidence="7">
    <location>
        <begin position="49"/>
        <end position="197"/>
    </location>
</feature>
<evidence type="ECO:0000256" key="4">
    <source>
        <dbReference type="ARBA" id="ARBA00023004"/>
    </source>
</evidence>
<evidence type="ECO:0000256" key="6">
    <source>
        <dbReference type="SAM" id="MobiDB-lite"/>
    </source>
</evidence>
<evidence type="ECO:0000259" key="7">
    <source>
        <dbReference type="PROSITE" id="PS51332"/>
    </source>
</evidence>
<dbReference type="SFLD" id="SFLDG01082">
    <property type="entry name" value="B12-binding_domain_containing"/>
    <property type="match status" value="1"/>
</dbReference>
<dbReference type="Gene3D" id="3.80.30.20">
    <property type="entry name" value="tm_1862 like domain"/>
    <property type="match status" value="1"/>
</dbReference>
<keyword evidence="5" id="KW-0411">Iron-sulfur</keyword>
<keyword evidence="4" id="KW-0408">Iron</keyword>
<dbReference type="InterPro" id="IPR058240">
    <property type="entry name" value="rSAM_sf"/>
</dbReference>
<dbReference type="InterPro" id="IPR006158">
    <property type="entry name" value="Cobalamin-bd"/>
</dbReference>
<evidence type="ECO:0000256" key="1">
    <source>
        <dbReference type="ARBA" id="ARBA00001966"/>
    </source>
</evidence>